<evidence type="ECO:0000256" key="1">
    <source>
        <dbReference type="ARBA" id="ARBA00001933"/>
    </source>
</evidence>
<dbReference type="Proteomes" id="UP000272474">
    <property type="component" value="Unassembled WGS sequence"/>
</dbReference>
<proteinExistence type="inferred from homology"/>
<organism evidence="8 9">
    <name type="scientific">Streptomyces hoynatensis</name>
    <dbReference type="NCBI Taxonomy" id="1141874"/>
    <lineage>
        <taxon>Bacteria</taxon>
        <taxon>Bacillati</taxon>
        <taxon>Actinomycetota</taxon>
        <taxon>Actinomycetes</taxon>
        <taxon>Kitasatosporales</taxon>
        <taxon>Streptomycetaceae</taxon>
        <taxon>Streptomyces</taxon>
    </lineage>
</organism>
<evidence type="ECO:0000256" key="4">
    <source>
        <dbReference type="ARBA" id="ARBA00022898"/>
    </source>
</evidence>
<dbReference type="InterPro" id="IPR015422">
    <property type="entry name" value="PyrdxlP-dep_Trfase_small"/>
</dbReference>
<dbReference type="CDD" id="cd00616">
    <property type="entry name" value="AHBA_syn"/>
    <property type="match status" value="1"/>
</dbReference>
<comment type="cofactor">
    <cofactor evidence="1">
        <name>pyridoxal 5'-phosphate</name>
        <dbReference type="ChEBI" id="CHEBI:597326"/>
    </cofactor>
</comment>
<keyword evidence="4 6" id="KW-0663">Pyridoxal phosphate</keyword>
<dbReference type="PANTHER" id="PTHR30244">
    <property type="entry name" value="TRANSAMINASE"/>
    <property type="match status" value="1"/>
</dbReference>
<dbReference type="InterPro" id="IPR015424">
    <property type="entry name" value="PyrdxlP-dep_Trfase"/>
</dbReference>
<dbReference type="PANTHER" id="PTHR30244:SF34">
    <property type="entry name" value="DTDP-4-AMINO-4,6-DIDEOXYGALACTOSE TRANSAMINASE"/>
    <property type="match status" value="1"/>
</dbReference>
<feature type="compositionally biased region" description="Low complexity" evidence="7">
    <location>
        <begin position="33"/>
        <end position="42"/>
    </location>
</feature>
<dbReference type="Gene3D" id="3.90.1150.10">
    <property type="entry name" value="Aspartate Aminotransferase, domain 1"/>
    <property type="match status" value="1"/>
</dbReference>
<dbReference type="GO" id="GO:0030170">
    <property type="term" value="F:pyridoxal phosphate binding"/>
    <property type="evidence" value="ECO:0007669"/>
    <property type="project" value="TreeGrafter"/>
</dbReference>
<name>A0A3A9YPB4_9ACTN</name>
<keyword evidence="9" id="KW-1185">Reference proteome</keyword>
<evidence type="ECO:0000313" key="9">
    <source>
        <dbReference type="Proteomes" id="UP000272474"/>
    </source>
</evidence>
<feature type="compositionally biased region" description="Basic and acidic residues" evidence="7">
    <location>
        <begin position="45"/>
        <end position="57"/>
    </location>
</feature>
<evidence type="ECO:0000313" key="8">
    <source>
        <dbReference type="EMBL" id="RKN37928.1"/>
    </source>
</evidence>
<dbReference type="Pfam" id="PF01041">
    <property type="entry name" value="DegT_DnrJ_EryC1"/>
    <property type="match status" value="1"/>
</dbReference>
<feature type="compositionally biased region" description="Gly residues" evidence="7">
    <location>
        <begin position="58"/>
        <end position="68"/>
    </location>
</feature>
<evidence type="ECO:0000256" key="3">
    <source>
        <dbReference type="ARBA" id="ARBA00022679"/>
    </source>
</evidence>
<dbReference type="SUPFAM" id="SSF53383">
    <property type="entry name" value="PLP-dependent transferases"/>
    <property type="match status" value="1"/>
</dbReference>
<dbReference type="GO" id="GO:0000271">
    <property type="term" value="P:polysaccharide biosynthetic process"/>
    <property type="evidence" value="ECO:0007669"/>
    <property type="project" value="TreeGrafter"/>
</dbReference>
<dbReference type="InterPro" id="IPR000653">
    <property type="entry name" value="DegT/StrS_aminotransferase"/>
</dbReference>
<dbReference type="InterPro" id="IPR015421">
    <property type="entry name" value="PyrdxlP-dep_Trfase_major"/>
</dbReference>
<gene>
    <name evidence="8" type="ORF">D7294_26555</name>
</gene>
<sequence length="498" mass="54355">MGGGAAGPRARTSARRHPRRGRGPADGTERICRPGGRPRLAGPGDGEKTRVGRDRQGEGAGSPRGGGTHLMTLAILGGPPTIDRPGVIGNTVAFTPEDRDAAIRFMYSRSGRLSFYGREGLLGRYEDELAAYHGVRHAVLTNSGTSALYSAYFGLGLEPGDEVIAPTYTYLATVTPLVGLGVVPVLADADPETGNLDPDDVRRRITDATRAIVVTHQWGHPVEMDEIMQLATDRGLRVLEDTSLAVGATYRGRRVGSIGHVAAFSLGSSKLLSGGQGGALVTDDDEIMERANLVGHFARRSREQVRSETYLPFVDTGYGHNFRMHALAVAISYRRFRRIDELIGRRARCYQALTRQLEGSSLLRPPLTRPHVTRGSWLGYTADYDAAAAGVDIDTFAKALQAEGLLVLPRSYHPLLHRTALFNRRDDGYRRKGPFTPGKRVYAEGDFPAAEAHVDRQLAFPHFLDEEEWIIEAYGAAVRKVENEIEALAAWQRRQPAG</sequence>
<dbReference type="EMBL" id="RBAL01000021">
    <property type="protein sequence ID" value="RKN37928.1"/>
    <property type="molecule type" value="Genomic_DNA"/>
</dbReference>
<feature type="region of interest" description="Disordered" evidence="7">
    <location>
        <begin position="1"/>
        <end position="69"/>
    </location>
</feature>
<evidence type="ECO:0000256" key="6">
    <source>
        <dbReference type="RuleBase" id="RU004508"/>
    </source>
</evidence>
<feature type="compositionally biased region" description="Basic residues" evidence="7">
    <location>
        <begin position="12"/>
        <end position="22"/>
    </location>
</feature>
<comment type="similarity">
    <text evidence="5">Belongs to the DegT/DnrJ/EryC1 family. L-glutamine:2-deoxy-scyllo-inosose/scyllo-inosose aminotransferase subfamily.</text>
</comment>
<comment type="caution">
    <text evidence="8">The sequence shown here is derived from an EMBL/GenBank/DDBJ whole genome shotgun (WGS) entry which is preliminary data.</text>
</comment>
<reference evidence="8 9" key="1">
    <citation type="journal article" date="2014" name="Int. J. Syst. Evol. Microbiol.">
        <title>Streptomyces hoynatensis sp. nov., isolated from deep marine sediment.</title>
        <authorList>
            <person name="Veyisoglu A."/>
            <person name="Sahin N."/>
        </authorList>
    </citation>
    <scope>NUCLEOTIDE SEQUENCE [LARGE SCALE GENOMIC DNA]</scope>
    <source>
        <strain evidence="8 9">KCTC 29097</strain>
    </source>
</reference>
<protein>
    <submittedName>
        <fullName evidence="8">DegT/DnrJ/EryC1/StrS family aminotransferase</fullName>
    </submittedName>
</protein>
<evidence type="ECO:0000256" key="7">
    <source>
        <dbReference type="SAM" id="MobiDB-lite"/>
    </source>
</evidence>
<keyword evidence="3 8" id="KW-0808">Transferase</keyword>
<dbReference type="AlphaFoldDB" id="A0A3A9YPB4"/>
<dbReference type="Gene3D" id="3.40.640.10">
    <property type="entry name" value="Type I PLP-dependent aspartate aminotransferase-like (Major domain)"/>
    <property type="match status" value="1"/>
</dbReference>
<evidence type="ECO:0000256" key="2">
    <source>
        <dbReference type="ARBA" id="ARBA00022576"/>
    </source>
</evidence>
<keyword evidence="2 8" id="KW-0032">Aminotransferase</keyword>
<evidence type="ECO:0000256" key="5">
    <source>
        <dbReference type="ARBA" id="ARBA00038398"/>
    </source>
</evidence>
<dbReference type="GO" id="GO:0008483">
    <property type="term" value="F:transaminase activity"/>
    <property type="evidence" value="ECO:0007669"/>
    <property type="project" value="UniProtKB-KW"/>
</dbReference>
<accession>A0A3A9YPB4</accession>